<keyword evidence="5" id="KW-1185">Reference proteome</keyword>
<organism evidence="4 5">
    <name type="scientific">Pyrocoelia pectoralis</name>
    <dbReference type="NCBI Taxonomy" id="417401"/>
    <lineage>
        <taxon>Eukaryota</taxon>
        <taxon>Metazoa</taxon>
        <taxon>Ecdysozoa</taxon>
        <taxon>Arthropoda</taxon>
        <taxon>Hexapoda</taxon>
        <taxon>Insecta</taxon>
        <taxon>Pterygota</taxon>
        <taxon>Neoptera</taxon>
        <taxon>Endopterygota</taxon>
        <taxon>Coleoptera</taxon>
        <taxon>Polyphaga</taxon>
        <taxon>Elateriformia</taxon>
        <taxon>Elateroidea</taxon>
        <taxon>Lampyridae</taxon>
        <taxon>Lampyrinae</taxon>
        <taxon>Pyrocoelia</taxon>
    </lineage>
</organism>
<dbReference type="Proteomes" id="UP001329430">
    <property type="component" value="Chromosome 1"/>
</dbReference>
<dbReference type="InterPro" id="IPR036508">
    <property type="entry name" value="Chitin-bd_dom_sf"/>
</dbReference>
<feature type="region of interest" description="Disordered" evidence="1">
    <location>
        <begin position="104"/>
        <end position="124"/>
    </location>
</feature>
<dbReference type="InterPro" id="IPR002557">
    <property type="entry name" value="Chitin-bd_dom"/>
</dbReference>
<sequence>MLGSVLIILLITVIKTGAQNDRPIGFSCNNRPAGYYADIERGCQIYHMCDGLGRQFSYACPNATLFQQRMLVCDHWYMVNCNKSEVDYDANLLIGQRDKPFVEDSDTHPFHRTPRPNLLSQKAPDYGNILRGGKSTLNLVGIENDAANDSIEINKRYSLPTHWFTKLESEGASSTTEATSKLNQKVKKQQQKDSAQKKSVLKTPKQPTLVSCNKTQSTDKNEQEVKNVVQEKLSNVTTGTHIQSTKAPSYNKKNVDNDWKSLKKIFLIPDYEFPLDIAERPGYDSRRTSFDTSLK</sequence>
<feature type="domain" description="Chitin-binding type-2" evidence="3">
    <location>
        <begin position="25"/>
        <end position="83"/>
    </location>
</feature>
<protein>
    <recommendedName>
        <fullName evidence="3">Chitin-binding type-2 domain-containing protein</fullName>
    </recommendedName>
</protein>
<dbReference type="EMBL" id="JAVRBK010000001">
    <property type="protein sequence ID" value="KAK5650500.1"/>
    <property type="molecule type" value="Genomic_DNA"/>
</dbReference>
<dbReference type="GO" id="GO:0008061">
    <property type="term" value="F:chitin binding"/>
    <property type="evidence" value="ECO:0007669"/>
    <property type="project" value="InterPro"/>
</dbReference>
<evidence type="ECO:0000259" key="3">
    <source>
        <dbReference type="PROSITE" id="PS50940"/>
    </source>
</evidence>
<feature type="compositionally biased region" description="Polar residues" evidence="1">
    <location>
        <begin position="205"/>
        <end position="216"/>
    </location>
</feature>
<dbReference type="InterPro" id="IPR052976">
    <property type="entry name" value="Scoloptoxin-like"/>
</dbReference>
<proteinExistence type="predicted"/>
<dbReference type="PROSITE" id="PS50940">
    <property type="entry name" value="CHIT_BIND_II"/>
    <property type="match status" value="1"/>
</dbReference>
<keyword evidence="2" id="KW-0732">Signal</keyword>
<evidence type="ECO:0000256" key="1">
    <source>
        <dbReference type="SAM" id="MobiDB-lite"/>
    </source>
</evidence>
<feature type="chain" id="PRO_5043044012" description="Chitin-binding type-2 domain-containing protein" evidence="2">
    <location>
        <begin position="19"/>
        <end position="295"/>
    </location>
</feature>
<dbReference type="PANTHER" id="PTHR22933">
    <property type="entry name" value="FI18007P1-RELATED"/>
    <property type="match status" value="1"/>
</dbReference>
<evidence type="ECO:0000313" key="4">
    <source>
        <dbReference type="EMBL" id="KAK5650500.1"/>
    </source>
</evidence>
<dbReference type="AlphaFoldDB" id="A0AAN7VJQ7"/>
<evidence type="ECO:0000256" key="2">
    <source>
        <dbReference type="SAM" id="SignalP"/>
    </source>
</evidence>
<feature type="region of interest" description="Disordered" evidence="1">
    <location>
        <begin position="169"/>
        <end position="223"/>
    </location>
</feature>
<gene>
    <name evidence="4" type="ORF">RI129_001529</name>
</gene>
<dbReference type="SUPFAM" id="SSF57625">
    <property type="entry name" value="Invertebrate chitin-binding proteins"/>
    <property type="match status" value="1"/>
</dbReference>
<comment type="caution">
    <text evidence="4">The sequence shown here is derived from an EMBL/GenBank/DDBJ whole genome shotgun (WGS) entry which is preliminary data.</text>
</comment>
<accession>A0AAN7VJQ7</accession>
<feature type="signal peptide" evidence="2">
    <location>
        <begin position="1"/>
        <end position="18"/>
    </location>
</feature>
<name>A0AAN7VJQ7_9COLE</name>
<dbReference type="GO" id="GO:0005576">
    <property type="term" value="C:extracellular region"/>
    <property type="evidence" value="ECO:0007669"/>
    <property type="project" value="InterPro"/>
</dbReference>
<dbReference type="Pfam" id="PF01607">
    <property type="entry name" value="CBM_14"/>
    <property type="match status" value="1"/>
</dbReference>
<dbReference type="Gene3D" id="2.170.140.10">
    <property type="entry name" value="Chitin binding domain"/>
    <property type="match status" value="1"/>
</dbReference>
<evidence type="ECO:0000313" key="5">
    <source>
        <dbReference type="Proteomes" id="UP001329430"/>
    </source>
</evidence>
<dbReference type="PANTHER" id="PTHR22933:SF44">
    <property type="entry name" value="RE15157P"/>
    <property type="match status" value="1"/>
</dbReference>
<feature type="compositionally biased region" description="Low complexity" evidence="1">
    <location>
        <begin position="170"/>
        <end position="183"/>
    </location>
</feature>
<reference evidence="4 5" key="1">
    <citation type="journal article" date="2024" name="Insects">
        <title>An Improved Chromosome-Level Genome Assembly of the Firefly Pyrocoelia pectoralis.</title>
        <authorList>
            <person name="Fu X."/>
            <person name="Meyer-Rochow V.B."/>
            <person name="Ballantyne L."/>
            <person name="Zhu X."/>
        </authorList>
    </citation>
    <scope>NUCLEOTIDE SEQUENCE [LARGE SCALE GENOMIC DNA]</scope>
    <source>
        <strain evidence="4">XCY_ONT2</strain>
    </source>
</reference>